<keyword evidence="8" id="KW-1185">Reference proteome</keyword>
<dbReference type="GO" id="GO:0071949">
    <property type="term" value="F:FAD binding"/>
    <property type="evidence" value="ECO:0007669"/>
    <property type="project" value="InterPro"/>
</dbReference>
<keyword evidence="3" id="KW-0274">FAD</keyword>
<dbReference type="OrthoDB" id="16820at2759"/>
<evidence type="ECO:0000313" key="8">
    <source>
        <dbReference type="Proteomes" id="UP000799778"/>
    </source>
</evidence>
<dbReference type="PROSITE" id="PS51257">
    <property type="entry name" value="PROKAR_LIPOPROTEIN"/>
    <property type="match status" value="1"/>
</dbReference>
<gene>
    <name evidence="7" type="ORF">BU24DRAFT_485254</name>
</gene>
<sequence length="441" mass="49114">MQRVSSVIIIGAGLGGLACAIECRRQGLNVLLLLYQMQVHIVVGAGIQIPPNGSRILQRFGLLPKISDRATVVERIDVRRYEDGQMLCSKEQTLSSIENYGAPWFVIHRQDYHGILLEEATRLGAAIRLGASVKNILTDRDTVVLEDGTELTANAIIGADGIWSVTREILLERSAPPIETGDLAYRATFTRADLEALKDSRVDELCAQNSVTLWMGPNKHVVFYPLRNGAEFNMVLLRPDDLPEGVKTAHGELGEMRATFEGWDPVLLKLISCIPSVLKWKLLHHEELQTWTKKHVALLGDACHPTLPYQAQGAAMAVEDGAVLGVLLGKLKSAPDSTGARLHSSGDSTDSVTSMLKIYEDQRKQRTTLNVQGALRNRWFYHMVDGEEQQNRDRFLRAVTDWEAVKSPYTWADAQYNRDLLGYDSIAPAEHAFDSWFLENS</sequence>
<feature type="domain" description="FAD-binding" evidence="6">
    <location>
        <begin position="6"/>
        <end position="330"/>
    </location>
</feature>
<dbReference type="PRINTS" id="PR00420">
    <property type="entry name" value="RNGMNOXGNASE"/>
</dbReference>
<keyword evidence="2" id="KW-0285">Flavoprotein</keyword>
<dbReference type="InterPro" id="IPR002938">
    <property type="entry name" value="FAD-bd"/>
</dbReference>
<dbReference type="PANTHER" id="PTHR13789:SF311">
    <property type="entry name" value="HYDROXYLASE, PUTATIVE (AFU_ORTHOLOGUE AFUA_5G10180)-RELATED"/>
    <property type="match status" value="1"/>
</dbReference>
<evidence type="ECO:0000256" key="3">
    <source>
        <dbReference type="ARBA" id="ARBA00022827"/>
    </source>
</evidence>
<dbReference type="InterPro" id="IPR036188">
    <property type="entry name" value="FAD/NAD-bd_sf"/>
</dbReference>
<evidence type="ECO:0000256" key="5">
    <source>
        <dbReference type="ARBA" id="ARBA00023033"/>
    </source>
</evidence>
<dbReference type="RefSeq" id="XP_033380310.1">
    <property type="nucleotide sequence ID" value="XM_033533381.1"/>
</dbReference>
<dbReference type="GeneID" id="54290778"/>
<dbReference type="PANTHER" id="PTHR13789">
    <property type="entry name" value="MONOOXYGENASE"/>
    <property type="match status" value="1"/>
</dbReference>
<keyword evidence="4" id="KW-0560">Oxidoreductase</keyword>
<dbReference type="FunFam" id="3.50.50.60:FF:000115">
    <property type="entry name" value="Salicylate hydroxylase, putative"/>
    <property type="match status" value="1"/>
</dbReference>
<proteinExistence type="inferred from homology"/>
<dbReference type="SUPFAM" id="SSF54373">
    <property type="entry name" value="FAD-linked reductases, C-terminal domain"/>
    <property type="match status" value="1"/>
</dbReference>
<dbReference type="GO" id="GO:0004497">
    <property type="term" value="F:monooxygenase activity"/>
    <property type="evidence" value="ECO:0007669"/>
    <property type="project" value="UniProtKB-KW"/>
</dbReference>
<dbReference type="Proteomes" id="UP000799778">
    <property type="component" value="Unassembled WGS sequence"/>
</dbReference>
<evidence type="ECO:0000313" key="7">
    <source>
        <dbReference type="EMBL" id="KAF2011971.1"/>
    </source>
</evidence>
<name>A0A6A5XGP7_9PLEO</name>
<reference evidence="7" key="1">
    <citation type="journal article" date="2020" name="Stud. Mycol.">
        <title>101 Dothideomycetes genomes: a test case for predicting lifestyles and emergence of pathogens.</title>
        <authorList>
            <person name="Haridas S."/>
            <person name="Albert R."/>
            <person name="Binder M."/>
            <person name="Bloem J."/>
            <person name="Labutti K."/>
            <person name="Salamov A."/>
            <person name="Andreopoulos B."/>
            <person name="Baker S."/>
            <person name="Barry K."/>
            <person name="Bills G."/>
            <person name="Bluhm B."/>
            <person name="Cannon C."/>
            <person name="Castanera R."/>
            <person name="Culley D."/>
            <person name="Daum C."/>
            <person name="Ezra D."/>
            <person name="Gonzalez J."/>
            <person name="Henrissat B."/>
            <person name="Kuo A."/>
            <person name="Liang C."/>
            <person name="Lipzen A."/>
            <person name="Lutzoni F."/>
            <person name="Magnuson J."/>
            <person name="Mondo S."/>
            <person name="Nolan M."/>
            <person name="Ohm R."/>
            <person name="Pangilinan J."/>
            <person name="Park H.-J."/>
            <person name="Ramirez L."/>
            <person name="Alfaro M."/>
            <person name="Sun H."/>
            <person name="Tritt A."/>
            <person name="Yoshinaga Y."/>
            <person name="Zwiers L.-H."/>
            <person name="Turgeon B."/>
            <person name="Goodwin S."/>
            <person name="Spatafora J."/>
            <person name="Crous P."/>
            <person name="Grigoriev I."/>
        </authorList>
    </citation>
    <scope>NUCLEOTIDE SEQUENCE</scope>
    <source>
        <strain evidence="7">CBS 175.79</strain>
    </source>
</reference>
<dbReference type="SUPFAM" id="SSF51905">
    <property type="entry name" value="FAD/NAD(P)-binding domain"/>
    <property type="match status" value="1"/>
</dbReference>
<dbReference type="Pfam" id="PF01494">
    <property type="entry name" value="FAD_binding_3"/>
    <property type="match status" value="1"/>
</dbReference>
<evidence type="ECO:0000256" key="2">
    <source>
        <dbReference type="ARBA" id="ARBA00022630"/>
    </source>
</evidence>
<comment type="similarity">
    <text evidence="1">Belongs to the paxM FAD-dependent monooxygenase family.</text>
</comment>
<accession>A0A6A5XGP7</accession>
<evidence type="ECO:0000256" key="1">
    <source>
        <dbReference type="ARBA" id="ARBA00007992"/>
    </source>
</evidence>
<dbReference type="EMBL" id="ML978073">
    <property type="protein sequence ID" value="KAF2011971.1"/>
    <property type="molecule type" value="Genomic_DNA"/>
</dbReference>
<keyword evidence="5" id="KW-0503">Monooxygenase</keyword>
<protein>
    <submittedName>
        <fullName evidence="7">FAD/NAD(P)-binding domain-containing protein</fullName>
    </submittedName>
</protein>
<organism evidence="7 8">
    <name type="scientific">Aaosphaeria arxii CBS 175.79</name>
    <dbReference type="NCBI Taxonomy" id="1450172"/>
    <lineage>
        <taxon>Eukaryota</taxon>
        <taxon>Fungi</taxon>
        <taxon>Dikarya</taxon>
        <taxon>Ascomycota</taxon>
        <taxon>Pezizomycotina</taxon>
        <taxon>Dothideomycetes</taxon>
        <taxon>Pleosporomycetidae</taxon>
        <taxon>Pleosporales</taxon>
        <taxon>Pleosporales incertae sedis</taxon>
        <taxon>Aaosphaeria</taxon>
    </lineage>
</organism>
<dbReference type="InterPro" id="IPR050493">
    <property type="entry name" value="FAD-dep_Monooxygenase_BioMet"/>
</dbReference>
<dbReference type="AlphaFoldDB" id="A0A6A5XGP7"/>
<evidence type="ECO:0000256" key="4">
    <source>
        <dbReference type="ARBA" id="ARBA00023002"/>
    </source>
</evidence>
<evidence type="ECO:0000259" key="6">
    <source>
        <dbReference type="Pfam" id="PF01494"/>
    </source>
</evidence>
<dbReference type="Gene3D" id="3.50.50.60">
    <property type="entry name" value="FAD/NAD(P)-binding domain"/>
    <property type="match status" value="1"/>
</dbReference>